<reference evidence="1" key="4">
    <citation type="submission" date="2019-03" db="UniProtKB">
        <authorList>
            <consortium name="EnsemblPlants"/>
        </authorList>
    </citation>
    <scope>IDENTIFICATION</scope>
</reference>
<dbReference type="EnsemblPlants" id="AET1Gv20302700.1">
    <property type="protein sequence ID" value="AET1Gv20302700.1"/>
    <property type="gene ID" value="AET1Gv20302700"/>
</dbReference>
<dbReference type="AlphaFoldDB" id="A0A452Y5N9"/>
<protein>
    <submittedName>
        <fullName evidence="1">Uncharacterized protein</fullName>
    </submittedName>
</protein>
<reference evidence="1" key="3">
    <citation type="journal article" date="2017" name="Nature">
        <title>Genome sequence of the progenitor of the wheat D genome Aegilops tauschii.</title>
        <authorList>
            <person name="Luo M.C."/>
            <person name="Gu Y.Q."/>
            <person name="Puiu D."/>
            <person name="Wang H."/>
            <person name="Twardziok S.O."/>
            <person name="Deal K.R."/>
            <person name="Huo N."/>
            <person name="Zhu T."/>
            <person name="Wang L."/>
            <person name="Wang Y."/>
            <person name="McGuire P.E."/>
            <person name="Liu S."/>
            <person name="Long H."/>
            <person name="Ramasamy R.K."/>
            <person name="Rodriguez J.C."/>
            <person name="Van S.L."/>
            <person name="Yuan L."/>
            <person name="Wang Z."/>
            <person name="Xia Z."/>
            <person name="Xiao L."/>
            <person name="Anderson O.D."/>
            <person name="Ouyang S."/>
            <person name="Liang Y."/>
            <person name="Zimin A.V."/>
            <person name="Pertea G."/>
            <person name="Qi P."/>
            <person name="Bennetzen J.L."/>
            <person name="Dai X."/>
            <person name="Dawson M.W."/>
            <person name="Muller H.G."/>
            <person name="Kugler K."/>
            <person name="Rivarola-Duarte L."/>
            <person name="Spannagl M."/>
            <person name="Mayer K.F.X."/>
            <person name="Lu F.H."/>
            <person name="Bevan M.W."/>
            <person name="Leroy P."/>
            <person name="Li P."/>
            <person name="You F.M."/>
            <person name="Sun Q."/>
            <person name="Liu Z."/>
            <person name="Lyons E."/>
            <person name="Wicker T."/>
            <person name="Salzberg S.L."/>
            <person name="Devos K.M."/>
            <person name="Dvorak J."/>
        </authorList>
    </citation>
    <scope>NUCLEOTIDE SEQUENCE [LARGE SCALE GENOMIC DNA]</scope>
    <source>
        <strain evidence="1">cv. AL8/78</strain>
    </source>
</reference>
<reference evidence="2" key="2">
    <citation type="journal article" date="2017" name="Nat. Plants">
        <title>The Aegilops tauschii genome reveals multiple impacts of transposons.</title>
        <authorList>
            <person name="Zhao G."/>
            <person name="Zou C."/>
            <person name="Li K."/>
            <person name="Wang K."/>
            <person name="Li T."/>
            <person name="Gao L."/>
            <person name="Zhang X."/>
            <person name="Wang H."/>
            <person name="Yang Z."/>
            <person name="Liu X."/>
            <person name="Jiang W."/>
            <person name="Mao L."/>
            <person name="Kong X."/>
            <person name="Jiao Y."/>
            <person name="Jia J."/>
        </authorList>
    </citation>
    <scope>NUCLEOTIDE SEQUENCE [LARGE SCALE GENOMIC DNA]</scope>
    <source>
        <strain evidence="2">cv. AL8/78</strain>
    </source>
</reference>
<keyword evidence="2" id="KW-1185">Reference proteome</keyword>
<evidence type="ECO:0000313" key="1">
    <source>
        <dbReference type="EnsemblPlants" id="AET1Gv20302700.1"/>
    </source>
</evidence>
<reference evidence="1" key="5">
    <citation type="journal article" date="2021" name="G3 (Bethesda)">
        <title>Aegilops tauschii genome assembly Aet v5.0 features greater sequence contiguity and improved annotation.</title>
        <authorList>
            <person name="Wang L."/>
            <person name="Zhu T."/>
            <person name="Rodriguez J.C."/>
            <person name="Deal K.R."/>
            <person name="Dubcovsky J."/>
            <person name="McGuire P.E."/>
            <person name="Lux T."/>
            <person name="Spannagl M."/>
            <person name="Mayer K.F.X."/>
            <person name="Baldrich P."/>
            <person name="Meyers B.C."/>
            <person name="Huo N."/>
            <person name="Gu Y.Q."/>
            <person name="Zhou H."/>
            <person name="Devos K.M."/>
            <person name="Bennetzen J.L."/>
            <person name="Unver T."/>
            <person name="Budak H."/>
            <person name="Gulick P.J."/>
            <person name="Galiba G."/>
            <person name="Kalapos B."/>
            <person name="Nelson D.R."/>
            <person name="Li P."/>
            <person name="You F.M."/>
            <person name="Luo M.C."/>
            <person name="Dvorak J."/>
        </authorList>
    </citation>
    <scope>NUCLEOTIDE SEQUENCE [LARGE SCALE GENOMIC DNA]</scope>
    <source>
        <strain evidence="1">cv. AL8/78</strain>
    </source>
</reference>
<dbReference type="Gramene" id="AET1Gv20302700.1">
    <property type="protein sequence ID" value="AET1Gv20302700.1"/>
    <property type="gene ID" value="AET1Gv20302700"/>
</dbReference>
<accession>A0A452Y5N9</accession>
<proteinExistence type="predicted"/>
<sequence length="59" mass="6896">EEALGCRVDRLDSRTLERSHTKTFACWVWVWDVGLIPTKHTFWLMQRGAGRVDEMLGFS</sequence>
<organism evidence="1 2">
    <name type="scientific">Aegilops tauschii subsp. strangulata</name>
    <name type="common">Goatgrass</name>
    <dbReference type="NCBI Taxonomy" id="200361"/>
    <lineage>
        <taxon>Eukaryota</taxon>
        <taxon>Viridiplantae</taxon>
        <taxon>Streptophyta</taxon>
        <taxon>Embryophyta</taxon>
        <taxon>Tracheophyta</taxon>
        <taxon>Spermatophyta</taxon>
        <taxon>Magnoliopsida</taxon>
        <taxon>Liliopsida</taxon>
        <taxon>Poales</taxon>
        <taxon>Poaceae</taxon>
        <taxon>BOP clade</taxon>
        <taxon>Pooideae</taxon>
        <taxon>Triticodae</taxon>
        <taxon>Triticeae</taxon>
        <taxon>Triticinae</taxon>
        <taxon>Aegilops</taxon>
    </lineage>
</organism>
<name>A0A452Y5N9_AEGTS</name>
<evidence type="ECO:0000313" key="2">
    <source>
        <dbReference type="Proteomes" id="UP000015105"/>
    </source>
</evidence>
<dbReference type="Proteomes" id="UP000015105">
    <property type="component" value="Chromosome 1D"/>
</dbReference>
<reference evidence="2" key="1">
    <citation type="journal article" date="2014" name="Science">
        <title>Ancient hybridizations among the ancestral genomes of bread wheat.</title>
        <authorList>
            <consortium name="International Wheat Genome Sequencing Consortium,"/>
            <person name="Marcussen T."/>
            <person name="Sandve S.R."/>
            <person name="Heier L."/>
            <person name="Spannagl M."/>
            <person name="Pfeifer M."/>
            <person name="Jakobsen K.S."/>
            <person name="Wulff B.B."/>
            <person name="Steuernagel B."/>
            <person name="Mayer K.F."/>
            <person name="Olsen O.A."/>
        </authorList>
    </citation>
    <scope>NUCLEOTIDE SEQUENCE [LARGE SCALE GENOMIC DNA]</scope>
    <source>
        <strain evidence="2">cv. AL8/78</strain>
    </source>
</reference>